<evidence type="ECO:0000313" key="2">
    <source>
        <dbReference type="Proteomes" id="UP000075420"/>
    </source>
</evidence>
<dbReference type="EMBL" id="JELY01001049">
    <property type="protein sequence ID" value="KYF57075.1"/>
    <property type="molecule type" value="Genomic_DNA"/>
</dbReference>
<name>A0A150PMZ7_SORCE</name>
<comment type="caution">
    <text evidence="1">The sequence shown here is derived from an EMBL/GenBank/DDBJ whole genome shotgun (WGS) entry which is preliminary data.</text>
</comment>
<dbReference type="Proteomes" id="UP000075420">
    <property type="component" value="Unassembled WGS sequence"/>
</dbReference>
<evidence type="ECO:0000313" key="1">
    <source>
        <dbReference type="EMBL" id="KYF57075.1"/>
    </source>
</evidence>
<accession>A0A150PMZ7</accession>
<dbReference type="AlphaFoldDB" id="A0A150PMZ7"/>
<gene>
    <name evidence="1" type="ORF">BE08_41495</name>
</gene>
<sequence>MAVDRHLYAIERLSFVMRIDAVEWWTPTPASRDYARAWLASGSPSGRAAPARLGDLRPRDGASASSCGEAWIYVDRATGEAFLQGWCT</sequence>
<reference evidence="1 2" key="1">
    <citation type="submission" date="2014-02" db="EMBL/GenBank/DDBJ databases">
        <title>The small core and large imbalanced accessory genome model reveals a collaborative survival strategy of Sorangium cellulosum strains in nature.</title>
        <authorList>
            <person name="Han K."/>
            <person name="Peng R."/>
            <person name="Blom J."/>
            <person name="Li Y.-Z."/>
        </authorList>
    </citation>
    <scope>NUCLEOTIDE SEQUENCE [LARGE SCALE GENOMIC DNA]</scope>
    <source>
        <strain evidence="1 2">So0157-25</strain>
    </source>
</reference>
<proteinExistence type="predicted"/>
<protein>
    <submittedName>
        <fullName evidence="1">Uncharacterized protein</fullName>
    </submittedName>
</protein>
<organism evidence="1 2">
    <name type="scientific">Sorangium cellulosum</name>
    <name type="common">Polyangium cellulosum</name>
    <dbReference type="NCBI Taxonomy" id="56"/>
    <lineage>
        <taxon>Bacteria</taxon>
        <taxon>Pseudomonadati</taxon>
        <taxon>Myxococcota</taxon>
        <taxon>Polyangia</taxon>
        <taxon>Polyangiales</taxon>
        <taxon>Polyangiaceae</taxon>
        <taxon>Sorangium</taxon>
    </lineage>
</organism>